<dbReference type="AlphaFoldDB" id="A0AAW1FZN8"/>
<accession>A0AAW1FZN8</accession>
<evidence type="ECO:0000313" key="3">
    <source>
        <dbReference type="Proteomes" id="UP001488805"/>
    </source>
</evidence>
<sequence length="104" mass="10901">MVGRKGVRSQDPKGTSASGAQFTGPDSVLKLGLAPSERAGPSGFSGSRVGGWGGLCAHHHWSLRLVDFTATLVWRSRKREERSRLLPAGEAADGRVSDACARGG</sequence>
<organism evidence="2 3">
    <name type="scientific">Zoarces viviparus</name>
    <name type="common">Viviparous eelpout</name>
    <name type="synonym">Blennius viviparus</name>
    <dbReference type="NCBI Taxonomy" id="48416"/>
    <lineage>
        <taxon>Eukaryota</taxon>
        <taxon>Metazoa</taxon>
        <taxon>Chordata</taxon>
        <taxon>Craniata</taxon>
        <taxon>Vertebrata</taxon>
        <taxon>Euteleostomi</taxon>
        <taxon>Actinopterygii</taxon>
        <taxon>Neopterygii</taxon>
        <taxon>Teleostei</taxon>
        <taxon>Neoteleostei</taxon>
        <taxon>Acanthomorphata</taxon>
        <taxon>Eupercaria</taxon>
        <taxon>Perciformes</taxon>
        <taxon>Cottioidei</taxon>
        <taxon>Zoarcales</taxon>
        <taxon>Zoarcidae</taxon>
        <taxon>Zoarcinae</taxon>
        <taxon>Zoarces</taxon>
    </lineage>
</organism>
<proteinExistence type="predicted"/>
<feature type="compositionally biased region" description="Polar residues" evidence="1">
    <location>
        <begin position="12"/>
        <end position="21"/>
    </location>
</feature>
<dbReference type="EMBL" id="JBCEZU010000013">
    <property type="protein sequence ID" value="KAK9539813.1"/>
    <property type="molecule type" value="Genomic_DNA"/>
</dbReference>
<dbReference type="Proteomes" id="UP001488805">
    <property type="component" value="Unassembled WGS sequence"/>
</dbReference>
<gene>
    <name evidence="2" type="ORF">VZT92_002307</name>
</gene>
<evidence type="ECO:0000256" key="1">
    <source>
        <dbReference type="SAM" id="MobiDB-lite"/>
    </source>
</evidence>
<name>A0AAW1FZN8_ZOAVI</name>
<reference evidence="2 3" key="1">
    <citation type="journal article" date="2024" name="Genome Biol. Evol.">
        <title>Chromosome-level genome assembly of the viviparous eelpout Zoarces viviparus.</title>
        <authorList>
            <person name="Fuhrmann N."/>
            <person name="Brasseur M.V."/>
            <person name="Bakowski C.E."/>
            <person name="Podsiadlowski L."/>
            <person name="Prost S."/>
            <person name="Krehenwinkel H."/>
            <person name="Mayer C."/>
        </authorList>
    </citation>
    <scope>NUCLEOTIDE SEQUENCE [LARGE SCALE GENOMIC DNA]</scope>
    <source>
        <strain evidence="2">NO-MEL_2022_Ind0_liver</strain>
    </source>
</reference>
<evidence type="ECO:0000313" key="2">
    <source>
        <dbReference type="EMBL" id="KAK9539813.1"/>
    </source>
</evidence>
<protein>
    <submittedName>
        <fullName evidence="2">Uncharacterized protein</fullName>
    </submittedName>
</protein>
<feature type="region of interest" description="Disordered" evidence="1">
    <location>
        <begin position="1"/>
        <end position="45"/>
    </location>
</feature>
<comment type="caution">
    <text evidence="2">The sequence shown here is derived from an EMBL/GenBank/DDBJ whole genome shotgun (WGS) entry which is preliminary data.</text>
</comment>
<feature type="region of interest" description="Disordered" evidence="1">
    <location>
        <begin position="77"/>
        <end position="104"/>
    </location>
</feature>
<keyword evidence="3" id="KW-1185">Reference proteome</keyword>